<feature type="domain" description="Aminoglycoside phosphotransferase" evidence="1">
    <location>
        <begin position="26"/>
        <end position="253"/>
    </location>
</feature>
<dbReference type="Proteomes" id="UP000681341">
    <property type="component" value="Unassembled WGS sequence"/>
</dbReference>
<dbReference type="Gene3D" id="3.90.1200.10">
    <property type="match status" value="1"/>
</dbReference>
<evidence type="ECO:0000313" key="2">
    <source>
        <dbReference type="EMBL" id="MBO3735854.1"/>
    </source>
</evidence>
<name>A0ABS3UAP8_9ACTN</name>
<evidence type="ECO:0000259" key="1">
    <source>
        <dbReference type="Pfam" id="PF01636"/>
    </source>
</evidence>
<dbReference type="Pfam" id="PF01636">
    <property type="entry name" value="APH"/>
    <property type="match status" value="1"/>
</dbReference>
<dbReference type="InterPro" id="IPR051678">
    <property type="entry name" value="AGP_Transferase"/>
</dbReference>
<dbReference type="Gene3D" id="3.30.200.150">
    <property type="match status" value="1"/>
</dbReference>
<dbReference type="EMBL" id="JAGFNP010000019">
    <property type="protein sequence ID" value="MBO3735854.1"/>
    <property type="molecule type" value="Genomic_DNA"/>
</dbReference>
<dbReference type="PANTHER" id="PTHR21310">
    <property type="entry name" value="AMINOGLYCOSIDE PHOSPHOTRANSFERASE-RELATED-RELATED"/>
    <property type="match status" value="1"/>
</dbReference>
<reference evidence="2 3" key="1">
    <citation type="submission" date="2021-03" db="EMBL/GenBank/DDBJ databases">
        <title>Glycomyces sp. nov., a novel actinomycete isolated from soil.</title>
        <authorList>
            <person name="Yang X."/>
            <person name="Xu X."/>
        </authorList>
    </citation>
    <scope>NUCLEOTIDE SEQUENCE [LARGE SCALE GENOMIC DNA]</scope>
    <source>
        <strain evidence="2 3">NEAU-S30</strain>
    </source>
</reference>
<accession>A0ABS3UAP8</accession>
<dbReference type="InterPro" id="IPR002575">
    <property type="entry name" value="Aminoglycoside_PTrfase"/>
</dbReference>
<dbReference type="RefSeq" id="WP_208499818.1">
    <property type="nucleotide sequence ID" value="NZ_JAGFNP010000019.1"/>
</dbReference>
<organism evidence="2 3">
    <name type="scientific">Glycomyces niveus</name>
    <dbReference type="NCBI Taxonomy" id="2820287"/>
    <lineage>
        <taxon>Bacteria</taxon>
        <taxon>Bacillati</taxon>
        <taxon>Actinomycetota</taxon>
        <taxon>Actinomycetes</taxon>
        <taxon>Glycomycetales</taxon>
        <taxon>Glycomycetaceae</taxon>
        <taxon>Glycomyces</taxon>
    </lineage>
</organism>
<dbReference type="SUPFAM" id="SSF56112">
    <property type="entry name" value="Protein kinase-like (PK-like)"/>
    <property type="match status" value="1"/>
</dbReference>
<comment type="caution">
    <text evidence="2">The sequence shown here is derived from an EMBL/GenBank/DDBJ whole genome shotgun (WGS) entry which is preliminary data.</text>
</comment>
<gene>
    <name evidence="2" type="ORF">J5V16_23770</name>
</gene>
<protein>
    <submittedName>
        <fullName evidence="2">Aminoglycoside phosphotransferase family protein</fullName>
    </submittedName>
</protein>
<dbReference type="InterPro" id="IPR011009">
    <property type="entry name" value="Kinase-like_dom_sf"/>
</dbReference>
<evidence type="ECO:0000313" key="3">
    <source>
        <dbReference type="Proteomes" id="UP000681341"/>
    </source>
</evidence>
<proteinExistence type="predicted"/>
<sequence>MWKPMIDATVVRERIADEIGPVTAWEAVTEGENSQAYRAVSDGRDIVVRVNLRREGFDLDAWACRLDHDIKVPEVLAIGAVDEAWFCVSTRLVGSRLCDLDMPAVKAAAPAVAETLRRIHDVPVAAGGFGGIDPATGSGRAPTWASAVAWGVPESWSEIDDEADREFLEALSASVLAEVRTLPDFDRLLHGDFTGDNLIVGEDGGIGVLDWETAMVGDPLWDVAYQLFWSRAMANMVPQARAAAAGAAPEGLDRIRCYMLVTGLRSASFYLGQTRTPALDLMIDMLRAMPKAPATIADFLPDAA</sequence>
<keyword evidence="3" id="KW-1185">Reference proteome</keyword>